<reference evidence="2" key="1">
    <citation type="journal article" date="2019" name="Int. J. Syst. Evol. Microbiol.">
        <title>The Global Catalogue of Microorganisms (GCM) 10K type strain sequencing project: providing services to taxonomists for standard genome sequencing and annotation.</title>
        <authorList>
            <consortium name="The Broad Institute Genomics Platform"/>
            <consortium name="The Broad Institute Genome Sequencing Center for Infectious Disease"/>
            <person name="Wu L."/>
            <person name="Ma J."/>
        </authorList>
    </citation>
    <scope>NUCLEOTIDE SEQUENCE [LARGE SCALE GENOMIC DNA]</scope>
    <source>
        <strain evidence="2">JCM 18200</strain>
    </source>
</reference>
<organism evidence="1 2">
    <name type="scientific">Olivibacter ginsenosidimutans</name>
    <dbReference type="NCBI Taxonomy" id="1176537"/>
    <lineage>
        <taxon>Bacteria</taxon>
        <taxon>Pseudomonadati</taxon>
        <taxon>Bacteroidota</taxon>
        <taxon>Sphingobacteriia</taxon>
        <taxon>Sphingobacteriales</taxon>
        <taxon>Sphingobacteriaceae</taxon>
        <taxon>Olivibacter</taxon>
    </lineage>
</organism>
<dbReference type="RefSeq" id="WP_345232154.1">
    <property type="nucleotide sequence ID" value="NZ_BAABIQ010000037.1"/>
</dbReference>
<accession>A0ABP9BII0</accession>
<protein>
    <recommendedName>
        <fullName evidence="3">Soluble adenylyl cyclase-like protein</fullName>
    </recommendedName>
</protein>
<evidence type="ECO:0000313" key="2">
    <source>
        <dbReference type="Proteomes" id="UP001501411"/>
    </source>
</evidence>
<gene>
    <name evidence="1" type="ORF">GCM10023231_25270</name>
</gene>
<name>A0ABP9BII0_9SPHI</name>
<dbReference type="Proteomes" id="UP001501411">
    <property type="component" value="Unassembled WGS sequence"/>
</dbReference>
<sequence>MTNQIKEQQVIEYLKGMRNSLLEEIKSIDKTIEGIKANRGSSDATLSNLSYGLTAEDEKRFAKKKLASVEKFHPQSKLDQKISYALTNVGQGFKEDILDVLHREQPDLDIHKLEKVLAVRLSYLLKSGLIAGKKIGRRYEYSLIEE</sequence>
<keyword evidence="2" id="KW-1185">Reference proteome</keyword>
<evidence type="ECO:0000313" key="1">
    <source>
        <dbReference type="EMBL" id="GAA4795794.1"/>
    </source>
</evidence>
<comment type="caution">
    <text evidence="1">The sequence shown here is derived from an EMBL/GenBank/DDBJ whole genome shotgun (WGS) entry which is preliminary data.</text>
</comment>
<dbReference type="EMBL" id="BAABIQ010000037">
    <property type="protein sequence ID" value="GAA4795794.1"/>
    <property type="molecule type" value="Genomic_DNA"/>
</dbReference>
<proteinExistence type="predicted"/>
<evidence type="ECO:0008006" key="3">
    <source>
        <dbReference type="Google" id="ProtNLM"/>
    </source>
</evidence>